<evidence type="ECO:0000256" key="3">
    <source>
        <dbReference type="ARBA" id="ARBA00006922"/>
    </source>
</evidence>
<dbReference type="GO" id="GO:0005737">
    <property type="term" value="C:cytoplasm"/>
    <property type="evidence" value="ECO:0007669"/>
    <property type="project" value="UniProtKB-SubCell"/>
</dbReference>
<gene>
    <name evidence="10" type="ORF">B0A48_16641</name>
</gene>
<dbReference type="OrthoDB" id="5345625at2759"/>
<name>A0A1V8SEA5_9PEZI</name>
<feature type="region of interest" description="Disordered" evidence="9">
    <location>
        <begin position="271"/>
        <end position="292"/>
    </location>
</feature>
<evidence type="ECO:0000256" key="4">
    <source>
        <dbReference type="ARBA" id="ARBA00022490"/>
    </source>
</evidence>
<feature type="compositionally biased region" description="Low complexity" evidence="9">
    <location>
        <begin position="150"/>
        <end position="165"/>
    </location>
</feature>
<protein>
    <submittedName>
        <fullName evidence="10">Uncharacterized protein</fullName>
    </submittedName>
</protein>
<dbReference type="InterPro" id="IPR013734">
    <property type="entry name" value="TF_Nrm1/Whi5"/>
</dbReference>
<keyword evidence="6" id="KW-0805">Transcription regulation</keyword>
<reference evidence="11" key="1">
    <citation type="submission" date="2017-03" db="EMBL/GenBank/DDBJ databases">
        <title>Genomes of endolithic fungi from Antarctica.</title>
        <authorList>
            <person name="Coleine C."/>
            <person name="Masonjones S."/>
            <person name="Stajich J.E."/>
        </authorList>
    </citation>
    <scope>NUCLEOTIDE SEQUENCE [LARGE SCALE GENOMIC DNA]</scope>
    <source>
        <strain evidence="11">CCFEE 5527</strain>
    </source>
</reference>
<proteinExistence type="inferred from homology"/>
<keyword evidence="8" id="KW-0539">Nucleus</keyword>
<organism evidence="10 11">
    <name type="scientific">Cryoendolithus antarcticus</name>
    <dbReference type="NCBI Taxonomy" id="1507870"/>
    <lineage>
        <taxon>Eukaryota</taxon>
        <taxon>Fungi</taxon>
        <taxon>Dikarya</taxon>
        <taxon>Ascomycota</taxon>
        <taxon>Pezizomycotina</taxon>
        <taxon>Dothideomycetes</taxon>
        <taxon>Dothideomycetidae</taxon>
        <taxon>Cladosporiales</taxon>
        <taxon>Cladosporiaceae</taxon>
        <taxon>Cryoendolithus</taxon>
    </lineage>
</organism>
<dbReference type="Proteomes" id="UP000192596">
    <property type="component" value="Unassembled WGS sequence"/>
</dbReference>
<keyword evidence="4" id="KW-0963">Cytoplasm</keyword>
<comment type="caution">
    <text evidence="10">The sequence shown here is derived from an EMBL/GenBank/DDBJ whole genome shotgun (WGS) entry which is preliminary data.</text>
</comment>
<evidence type="ECO:0000256" key="6">
    <source>
        <dbReference type="ARBA" id="ARBA00023015"/>
    </source>
</evidence>
<dbReference type="EMBL" id="NAJO01000053">
    <property type="protein sequence ID" value="OQN97488.1"/>
    <property type="molecule type" value="Genomic_DNA"/>
</dbReference>
<feature type="compositionally biased region" description="Polar residues" evidence="9">
    <location>
        <begin position="271"/>
        <end position="289"/>
    </location>
</feature>
<comment type="subcellular location">
    <subcellularLocation>
        <location evidence="2">Cytoplasm</location>
    </subcellularLocation>
    <subcellularLocation>
        <location evidence="1">Nucleus</location>
    </subcellularLocation>
</comment>
<keyword evidence="7" id="KW-0804">Transcription</keyword>
<sequence length="332" mass="35462">MSSGLPHATNDENTTTYDAPLQHGSTPNRRVLGDVSANAKVHAAGLVGSKPMTGSPLKRSFTAAIEGGQGFTYLKKRKISGDGVLSSVQVNVEGGDARLRLHGKPVLEYPPYVEIDLASPTEPNTPSDSGGDSQDSNDRKSFSSLINYDPSSQPGGSSSQQEQQKSKLLFKSISHAEMLQLRLRVAMYKIKTNQVHVPFAQLKVDGQVPSRKSNTGAAVEAAVASLRREAQASMHLQPPAPMMPKLLPGPVLLPTAYSSRKIYDLPRASMSPVTSPLKSGQESEITTPRSMAGRIARAESADLTSSVVKGRVAESLVGLSQGHARSLQWAER</sequence>
<dbReference type="STRING" id="1507870.A0A1V8SEA5"/>
<feature type="region of interest" description="Disordered" evidence="9">
    <location>
        <begin position="1"/>
        <end position="29"/>
    </location>
</feature>
<dbReference type="Pfam" id="PF08528">
    <property type="entry name" value="Whi5"/>
    <property type="match status" value="1"/>
</dbReference>
<evidence type="ECO:0000256" key="5">
    <source>
        <dbReference type="ARBA" id="ARBA00022491"/>
    </source>
</evidence>
<evidence type="ECO:0000313" key="11">
    <source>
        <dbReference type="Proteomes" id="UP000192596"/>
    </source>
</evidence>
<dbReference type="InParanoid" id="A0A1V8SEA5"/>
<keyword evidence="11" id="KW-1185">Reference proteome</keyword>
<feature type="compositionally biased region" description="Polar residues" evidence="9">
    <location>
        <begin position="11"/>
        <end position="28"/>
    </location>
</feature>
<feature type="region of interest" description="Disordered" evidence="9">
    <location>
        <begin position="116"/>
        <end position="165"/>
    </location>
</feature>
<comment type="similarity">
    <text evidence="3">Belongs to the WHI5/NRM1 family.</text>
</comment>
<evidence type="ECO:0000256" key="8">
    <source>
        <dbReference type="ARBA" id="ARBA00023242"/>
    </source>
</evidence>
<keyword evidence="5" id="KW-0678">Repressor</keyword>
<dbReference type="AlphaFoldDB" id="A0A1V8SEA5"/>
<evidence type="ECO:0000256" key="2">
    <source>
        <dbReference type="ARBA" id="ARBA00004496"/>
    </source>
</evidence>
<evidence type="ECO:0000256" key="7">
    <source>
        <dbReference type="ARBA" id="ARBA00023163"/>
    </source>
</evidence>
<dbReference type="GO" id="GO:0005634">
    <property type="term" value="C:nucleus"/>
    <property type="evidence" value="ECO:0007669"/>
    <property type="project" value="UniProtKB-SubCell"/>
</dbReference>
<evidence type="ECO:0000313" key="10">
    <source>
        <dbReference type="EMBL" id="OQN97488.1"/>
    </source>
</evidence>
<evidence type="ECO:0000256" key="9">
    <source>
        <dbReference type="SAM" id="MobiDB-lite"/>
    </source>
</evidence>
<accession>A0A1V8SEA5</accession>
<evidence type="ECO:0000256" key="1">
    <source>
        <dbReference type="ARBA" id="ARBA00004123"/>
    </source>
</evidence>